<evidence type="ECO:0000313" key="11">
    <source>
        <dbReference type="EMBL" id="PKB19271.1"/>
    </source>
</evidence>
<dbReference type="Proteomes" id="UP000232587">
    <property type="component" value="Unassembled WGS sequence"/>
</dbReference>
<comment type="similarity">
    <text evidence="2 9">Belongs to the CN hydrolase family. Apolipoprotein N-acyltransferase subfamily.</text>
</comment>
<keyword evidence="12" id="KW-1185">Reference proteome</keyword>
<dbReference type="PANTHER" id="PTHR38686">
    <property type="entry name" value="APOLIPOPROTEIN N-ACYLTRANSFERASE"/>
    <property type="match status" value="1"/>
</dbReference>
<keyword evidence="4 9" id="KW-0808">Transferase</keyword>
<keyword evidence="6 9" id="KW-1133">Transmembrane helix</keyword>
<dbReference type="AlphaFoldDB" id="A0A2N0HJZ5"/>
<dbReference type="Pfam" id="PF20154">
    <property type="entry name" value="LNT_N"/>
    <property type="match status" value="1"/>
</dbReference>
<organism evidence="11 12">
    <name type="scientific">Novosphingobium kunmingense</name>
    <dbReference type="NCBI Taxonomy" id="1211806"/>
    <lineage>
        <taxon>Bacteria</taxon>
        <taxon>Pseudomonadati</taxon>
        <taxon>Pseudomonadota</taxon>
        <taxon>Alphaproteobacteria</taxon>
        <taxon>Sphingomonadales</taxon>
        <taxon>Sphingomonadaceae</taxon>
        <taxon>Novosphingobium</taxon>
    </lineage>
</organism>
<protein>
    <recommendedName>
        <fullName evidence="9">Apolipoprotein N-acyltransferase</fullName>
        <shortName evidence="9">ALP N-acyltransferase</shortName>
        <ecNumber evidence="9">2.3.1.269</ecNumber>
    </recommendedName>
</protein>
<evidence type="ECO:0000256" key="4">
    <source>
        <dbReference type="ARBA" id="ARBA00022679"/>
    </source>
</evidence>
<evidence type="ECO:0000256" key="6">
    <source>
        <dbReference type="ARBA" id="ARBA00022989"/>
    </source>
</evidence>
<keyword evidence="3 9" id="KW-1003">Cell membrane</keyword>
<feature type="transmembrane region" description="Helical" evidence="9">
    <location>
        <begin position="88"/>
        <end position="110"/>
    </location>
</feature>
<keyword evidence="8 9" id="KW-0012">Acyltransferase</keyword>
<comment type="catalytic activity">
    <reaction evidence="9">
        <text>N-terminal S-1,2-diacyl-sn-glyceryl-L-cysteinyl-[lipoprotein] + a glycerophospholipid = N-acyl-S-1,2-diacyl-sn-glyceryl-L-cysteinyl-[lipoprotein] + a 2-acyl-sn-glycero-3-phospholipid + H(+)</text>
        <dbReference type="Rhea" id="RHEA:48228"/>
        <dbReference type="Rhea" id="RHEA-COMP:14681"/>
        <dbReference type="Rhea" id="RHEA-COMP:14684"/>
        <dbReference type="ChEBI" id="CHEBI:15378"/>
        <dbReference type="ChEBI" id="CHEBI:136912"/>
        <dbReference type="ChEBI" id="CHEBI:140656"/>
        <dbReference type="ChEBI" id="CHEBI:140657"/>
        <dbReference type="ChEBI" id="CHEBI:140660"/>
        <dbReference type="EC" id="2.3.1.269"/>
    </reaction>
</comment>
<dbReference type="UniPathway" id="UPA00666"/>
<dbReference type="PANTHER" id="PTHR38686:SF1">
    <property type="entry name" value="APOLIPOPROTEIN N-ACYLTRANSFERASE"/>
    <property type="match status" value="1"/>
</dbReference>
<dbReference type="GO" id="GO:0016410">
    <property type="term" value="F:N-acyltransferase activity"/>
    <property type="evidence" value="ECO:0007669"/>
    <property type="project" value="UniProtKB-UniRule"/>
</dbReference>
<keyword evidence="7 9" id="KW-0472">Membrane</keyword>
<dbReference type="Pfam" id="PF00795">
    <property type="entry name" value="CN_hydrolase"/>
    <property type="match status" value="1"/>
</dbReference>
<dbReference type="GO" id="GO:0042158">
    <property type="term" value="P:lipoprotein biosynthetic process"/>
    <property type="evidence" value="ECO:0007669"/>
    <property type="project" value="UniProtKB-UniRule"/>
</dbReference>
<evidence type="ECO:0000313" key="12">
    <source>
        <dbReference type="Proteomes" id="UP000232587"/>
    </source>
</evidence>
<dbReference type="EMBL" id="PHUF01000003">
    <property type="protein sequence ID" value="PKB19271.1"/>
    <property type="molecule type" value="Genomic_DNA"/>
</dbReference>
<feature type="transmembrane region" description="Helical" evidence="9">
    <location>
        <begin position="502"/>
        <end position="521"/>
    </location>
</feature>
<dbReference type="InterPro" id="IPR036526">
    <property type="entry name" value="C-N_Hydrolase_sf"/>
</dbReference>
<feature type="transmembrane region" description="Helical" evidence="9">
    <location>
        <begin position="15"/>
        <end position="44"/>
    </location>
</feature>
<evidence type="ECO:0000256" key="3">
    <source>
        <dbReference type="ARBA" id="ARBA00022475"/>
    </source>
</evidence>
<dbReference type="RefSeq" id="WP_198519168.1">
    <property type="nucleotide sequence ID" value="NZ_PHUF01000003.1"/>
</dbReference>
<feature type="domain" description="CN hydrolase" evidence="10">
    <location>
        <begin position="234"/>
        <end position="496"/>
    </location>
</feature>
<dbReference type="EC" id="2.3.1.269" evidence="9"/>
<evidence type="ECO:0000256" key="5">
    <source>
        <dbReference type="ARBA" id="ARBA00022692"/>
    </source>
</evidence>
<comment type="subcellular location">
    <subcellularLocation>
        <location evidence="1 9">Cell membrane</location>
        <topology evidence="1 9">Multi-pass membrane protein</topology>
    </subcellularLocation>
</comment>
<comment type="function">
    <text evidence="9">Catalyzes the phospholipid dependent N-acylation of the N-terminal cysteine of apolipoprotein, the last step in lipoprotein maturation.</text>
</comment>
<keyword evidence="5 9" id="KW-0812">Transmembrane</keyword>
<dbReference type="NCBIfam" id="TIGR00546">
    <property type="entry name" value="lnt"/>
    <property type="match status" value="1"/>
</dbReference>
<evidence type="ECO:0000256" key="8">
    <source>
        <dbReference type="ARBA" id="ARBA00023315"/>
    </source>
</evidence>
<sequence>MPRALDLYRNHPRLAALLCGALTAAGFAPLHLAPLALLGVVGLLDLVARAANWKQAALAGWLFGVGHFCIGNGWIATAFTYQAAMPAWLGWLAVVLLSLYLAVYPLLAALGAWMIGRRGGPALVLAFAGCWIISEWLRSWVFTGFAWNPLGALALGSFARPGLAAVLPFTGTYALSGVVALLGGVVMLGLRRGLRDWRGMAGLVAPLLLLSAPFTPLAPAPGPSPAAGPAFTLVQPWIPQDELNDPAMFPRNFARLAKLSTPLAPGEPRLLLWPESGVPDYLREGYPEIAYLDNFGADPIIARTRLGRVAGPGGVLLTGATDLEEQDGRIVGARNAVTAIDAGGAIVGSYAKAHLVPYGEYLPMRSLLTPLGLSRLVPGSIDFWPGPGPQTLDLGQWGRVGVQVCYEIIFSGQVADRENRPAFLFNPSNDGWFGSWGPPQHLAQARMRAIEEGLPVLRATTTGISAVIEPSGVVRNFVPRNQGGRIDGAIPAALPPTPFARLGNMLALLWAAAFLVASVVASRRARG</sequence>
<dbReference type="SUPFAM" id="SSF56317">
    <property type="entry name" value="Carbon-nitrogen hydrolase"/>
    <property type="match status" value="1"/>
</dbReference>
<feature type="transmembrane region" description="Helical" evidence="9">
    <location>
        <begin position="122"/>
        <end position="142"/>
    </location>
</feature>
<evidence type="ECO:0000256" key="2">
    <source>
        <dbReference type="ARBA" id="ARBA00010065"/>
    </source>
</evidence>
<dbReference type="GO" id="GO:0005886">
    <property type="term" value="C:plasma membrane"/>
    <property type="evidence" value="ECO:0007669"/>
    <property type="project" value="UniProtKB-SubCell"/>
</dbReference>
<dbReference type="Gene3D" id="3.60.110.10">
    <property type="entry name" value="Carbon-nitrogen hydrolase"/>
    <property type="match status" value="1"/>
</dbReference>
<evidence type="ECO:0000256" key="9">
    <source>
        <dbReference type="HAMAP-Rule" id="MF_01148"/>
    </source>
</evidence>
<comment type="pathway">
    <text evidence="9">Protein modification; lipoprotein biosynthesis (N-acyl transfer).</text>
</comment>
<feature type="transmembrane region" description="Helical" evidence="9">
    <location>
        <begin position="200"/>
        <end position="218"/>
    </location>
</feature>
<dbReference type="CDD" id="cd07571">
    <property type="entry name" value="ALP_N-acyl_transferase"/>
    <property type="match status" value="1"/>
</dbReference>
<feature type="transmembrane region" description="Helical" evidence="9">
    <location>
        <begin position="162"/>
        <end position="188"/>
    </location>
</feature>
<evidence type="ECO:0000256" key="1">
    <source>
        <dbReference type="ARBA" id="ARBA00004651"/>
    </source>
</evidence>
<feature type="transmembrane region" description="Helical" evidence="9">
    <location>
        <begin position="56"/>
        <end position="76"/>
    </location>
</feature>
<reference evidence="11 12" key="1">
    <citation type="submission" date="2017-11" db="EMBL/GenBank/DDBJ databases">
        <title>Genomic Encyclopedia of Type Strains, Phase III (KMG-III): the genomes of soil and plant-associated and newly described type strains.</title>
        <authorList>
            <person name="Whitman W."/>
        </authorList>
    </citation>
    <scope>NUCLEOTIDE SEQUENCE [LARGE SCALE GENOMIC DNA]</scope>
    <source>
        <strain evidence="11 12">CGMCC 1.12274</strain>
    </source>
</reference>
<comment type="caution">
    <text evidence="11">The sequence shown here is derived from an EMBL/GenBank/DDBJ whole genome shotgun (WGS) entry which is preliminary data.</text>
</comment>
<dbReference type="PROSITE" id="PS50263">
    <property type="entry name" value="CN_HYDROLASE"/>
    <property type="match status" value="1"/>
</dbReference>
<evidence type="ECO:0000259" key="10">
    <source>
        <dbReference type="PROSITE" id="PS50263"/>
    </source>
</evidence>
<dbReference type="InterPro" id="IPR003010">
    <property type="entry name" value="C-N_Hydrolase"/>
</dbReference>
<accession>A0A2N0HJZ5</accession>
<dbReference type="HAMAP" id="MF_01148">
    <property type="entry name" value="Lnt"/>
    <property type="match status" value="1"/>
</dbReference>
<name>A0A2N0HJZ5_9SPHN</name>
<gene>
    <name evidence="9" type="primary">lnt</name>
    <name evidence="11" type="ORF">B0I00_1502</name>
</gene>
<proteinExistence type="inferred from homology"/>
<dbReference type="InterPro" id="IPR045378">
    <property type="entry name" value="LNT_N"/>
</dbReference>
<evidence type="ECO:0000256" key="7">
    <source>
        <dbReference type="ARBA" id="ARBA00023136"/>
    </source>
</evidence>
<dbReference type="InterPro" id="IPR004563">
    <property type="entry name" value="Apolipo_AcylTrfase"/>
</dbReference>
<keyword evidence="11" id="KW-0449">Lipoprotein</keyword>